<reference evidence="3" key="1">
    <citation type="submission" date="2022-11" db="UniProtKB">
        <authorList>
            <consortium name="WormBaseParasite"/>
        </authorList>
    </citation>
    <scope>IDENTIFICATION</scope>
</reference>
<evidence type="ECO:0000313" key="2">
    <source>
        <dbReference type="Proteomes" id="UP000887572"/>
    </source>
</evidence>
<dbReference type="AlphaFoldDB" id="A0A914HSM0"/>
<evidence type="ECO:0000313" key="3">
    <source>
        <dbReference type="WBParaSite" id="Gr19_v10_g3391.t1"/>
    </source>
</evidence>
<dbReference type="Proteomes" id="UP000887572">
    <property type="component" value="Unplaced"/>
</dbReference>
<accession>A0A914HSM0</accession>
<protein>
    <submittedName>
        <fullName evidence="3">Uncharacterized protein</fullName>
    </submittedName>
</protein>
<name>A0A914HSM0_GLORO</name>
<evidence type="ECO:0000256" key="1">
    <source>
        <dbReference type="SAM" id="MobiDB-lite"/>
    </source>
</evidence>
<dbReference type="WBParaSite" id="Gr19_v10_g3391.t1">
    <property type="protein sequence ID" value="Gr19_v10_g3391.t1"/>
    <property type="gene ID" value="Gr19_v10_g3391"/>
</dbReference>
<feature type="compositionally biased region" description="Low complexity" evidence="1">
    <location>
        <begin position="98"/>
        <end position="107"/>
    </location>
</feature>
<sequence>MNKRGSTSPTGLDVIKKKIGYRDPYDRVTRCSSKKVPDDSATFAGGVTTYINSNGSAKCWGSDNTHNVRQLSPEIPDSPILRRISSLSSGSIELGQRARQLAAQAQRSPLSMNASPSLRPYLGSS</sequence>
<organism evidence="2 3">
    <name type="scientific">Globodera rostochiensis</name>
    <name type="common">Golden nematode worm</name>
    <name type="synonym">Heterodera rostochiensis</name>
    <dbReference type="NCBI Taxonomy" id="31243"/>
    <lineage>
        <taxon>Eukaryota</taxon>
        <taxon>Metazoa</taxon>
        <taxon>Ecdysozoa</taxon>
        <taxon>Nematoda</taxon>
        <taxon>Chromadorea</taxon>
        <taxon>Rhabditida</taxon>
        <taxon>Tylenchina</taxon>
        <taxon>Tylenchomorpha</taxon>
        <taxon>Tylenchoidea</taxon>
        <taxon>Heteroderidae</taxon>
        <taxon>Heteroderinae</taxon>
        <taxon>Globodera</taxon>
    </lineage>
</organism>
<keyword evidence="2" id="KW-1185">Reference proteome</keyword>
<feature type="region of interest" description="Disordered" evidence="1">
    <location>
        <begin position="98"/>
        <end position="125"/>
    </location>
</feature>
<proteinExistence type="predicted"/>